<dbReference type="InterPro" id="IPR011276">
    <property type="entry name" value="TonB_haem/Hb_rcpt"/>
</dbReference>
<evidence type="ECO:0000313" key="15">
    <source>
        <dbReference type="EMBL" id="MBN8195169.1"/>
    </source>
</evidence>
<evidence type="ECO:0000259" key="14">
    <source>
        <dbReference type="Pfam" id="PF07715"/>
    </source>
</evidence>
<dbReference type="CDD" id="cd01347">
    <property type="entry name" value="ligand_gated_channel"/>
    <property type="match status" value="1"/>
</dbReference>
<evidence type="ECO:0000256" key="2">
    <source>
        <dbReference type="ARBA" id="ARBA00009810"/>
    </source>
</evidence>
<dbReference type="InterPro" id="IPR039426">
    <property type="entry name" value="TonB-dep_rcpt-like"/>
</dbReference>
<evidence type="ECO:0000256" key="9">
    <source>
        <dbReference type="ARBA" id="ARBA00023237"/>
    </source>
</evidence>
<dbReference type="InterPro" id="IPR037066">
    <property type="entry name" value="Plug_dom_sf"/>
</dbReference>
<dbReference type="PROSITE" id="PS52016">
    <property type="entry name" value="TONB_DEPENDENT_REC_3"/>
    <property type="match status" value="1"/>
</dbReference>
<dbReference type="Pfam" id="PF07715">
    <property type="entry name" value="Plug"/>
    <property type="match status" value="1"/>
</dbReference>
<evidence type="ECO:0000256" key="3">
    <source>
        <dbReference type="ARBA" id="ARBA00022448"/>
    </source>
</evidence>
<dbReference type="AlphaFoldDB" id="A0A8I1M5A3"/>
<dbReference type="Pfam" id="PF00593">
    <property type="entry name" value="TonB_dep_Rec_b-barrel"/>
    <property type="match status" value="1"/>
</dbReference>
<dbReference type="GO" id="GO:0044718">
    <property type="term" value="P:siderophore transmembrane transport"/>
    <property type="evidence" value="ECO:0007669"/>
    <property type="project" value="TreeGrafter"/>
</dbReference>
<dbReference type="InterPro" id="IPR000531">
    <property type="entry name" value="Beta-barrel_TonB"/>
</dbReference>
<dbReference type="InterPro" id="IPR012910">
    <property type="entry name" value="Plug_dom"/>
</dbReference>
<keyword evidence="6" id="KW-0732">Signal</keyword>
<comment type="similarity">
    <text evidence="2 10 12">Belongs to the TonB-dependent receptor family.</text>
</comment>
<evidence type="ECO:0000256" key="11">
    <source>
        <dbReference type="PROSITE-ProRule" id="PRU10144"/>
    </source>
</evidence>
<dbReference type="Gene3D" id="2.40.170.20">
    <property type="entry name" value="TonB-dependent receptor, beta-barrel domain"/>
    <property type="match status" value="1"/>
</dbReference>
<sequence>MLSNGGGRTMFAANKKLPAATSLGGVRFVTATAIGSAMIAMMPVGAMAQMRDNATVVQTEEVAQVKLSSEIYDFDIAAQPIGAALVAFSRISGIDVVVDGVLPESTISPAVKGAMSPSAALDILTSQTPFQWVVLNGTTISVIIPASDISGENGAQTLPVIVTATNRALGPNGVPDEVYSTPGSVSVITQQSMRKAPVREAREIFNNVAGVDVANDAQDPGLTVNVRGQQEMGRVNVNIDGARQNYNQLTHGTASRVYVDPALLAQVEVEKSDLAKNGGAGTSAGIVTMRTLNTQDIVDPDEQWGGKVNLSRGTNQYDFAGDVAVGARVSPKFDLSAAVSRKVVGDYRPGTHNPGLYQEIDSTPKYVDVYSSRPEYSYVRQTSGLVKANLFLTEDQEINLGYVGSSTSYTKSSDSTNNYQDHNKTDVHTVTAKHVWNPESDLIAMNSGVYWTRTQNHQFRPARYNAVGAVTTDSFDNQYTLDTLGGEVSNSSSFDFDLSSDVSSHLGLDYGVEYFQDKAKTSAELGGLGGAGAAYEIEGGTPAGERDVSGGFVAATYDFDNMFELRGGLRYDRYSLTGDSYWCEEQNSANLCEDGGTPLNIDLSEDAFSPSVGASFNVTSGIQLFANYRRNMRAPTIMESMIKGDHIGDNAGLPFYSNANLKPEESETKEVGVNFSFDNVLRQGDGFRAKVAYYRTAIDNYITLANVPQPTPKRTNLGVITNTSVEAEAIVNLTDPVYINGTEAELSYDAGEFYLGGTISISDTDLSGNHNPYVLDTAYDPFAAVNYTQLGATYLSYSDVNYGTADRLFGIYAIPKRKYTVDGGFRLFDQDLVLGMRASFVYPQDNFGSSNSSSIVSKYFKYRVFDFYSSYEINENLTLRFAVNNMLDEAYVQGTGGTFAPAPGRTAILTFSGNF</sequence>
<dbReference type="NCBIfam" id="TIGR01785">
    <property type="entry name" value="TonB-hemin"/>
    <property type="match status" value="1"/>
</dbReference>
<comment type="caution">
    <text evidence="15">The sequence shown here is derived from an EMBL/GenBank/DDBJ whole genome shotgun (WGS) entry which is preliminary data.</text>
</comment>
<gene>
    <name evidence="15" type="ORF">JF547_01445</name>
</gene>
<evidence type="ECO:0000256" key="7">
    <source>
        <dbReference type="ARBA" id="ARBA00023077"/>
    </source>
</evidence>
<evidence type="ECO:0000256" key="6">
    <source>
        <dbReference type="ARBA" id="ARBA00022729"/>
    </source>
</evidence>
<organism evidence="15 16">
    <name type="scientific">Thalassospira povalilytica</name>
    <dbReference type="NCBI Taxonomy" id="732237"/>
    <lineage>
        <taxon>Bacteria</taxon>
        <taxon>Pseudomonadati</taxon>
        <taxon>Pseudomonadota</taxon>
        <taxon>Alphaproteobacteria</taxon>
        <taxon>Rhodospirillales</taxon>
        <taxon>Thalassospiraceae</taxon>
        <taxon>Thalassospira</taxon>
    </lineage>
</organism>
<protein>
    <submittedName>
        <fullName evidence="15">TonB-dependent receptor</fullName>
    </submittedName>
</protein>
<keyword evidence="8 10" id="KW-0472">Membrane</keyword>
<evidence type="ECO:0000256" key="4">
    <source>
        <dbReference type="ARBA" id="ARBA00022452"/>
    </source>
</evidence>
<dbReference type="PANTHER" id="PTHR30069">
    <property type="entry name" value="TONB-DEPENDENT OUTER MEMBRANE RECEPTOR"/>
    <property type="match status" value="1"/>
</dbReference>
<dbReference type="Gene3D" id="2.170.130.10">
    <property type="entry name" value="TonB-dependent receptor, plug domain"/>
    <property type="match status" value="1"/>
</dbReference>
<evidence type="ECO:0000256" key="5">
    <source>
        <dbReference type="ARBA" id="ARBA00022692"/>
    </source>
</evidence>
<proteinExistence type="inferred from homology"/>
<accession>A0A8I1M5A3</accession>
<dbReference type="GO" id="GO:0009279">
    <property type="term" value="C:cell outer membrane"/>
    <property type="evidence" value="ECO:0007669"/>
    <property type="project" value="UniProtKB-SubCell"/>
</dbReference>
<dbReference type="PROSITE" id="PS01156">
    <property type="entry name" value="TONB_DEPENDENT_REC_2"/>
    <property type="match status" value="1"/>
</dbReference>
<feature type="short sequence motif" description="TonB C-terminal box" evidence="11">
    <location>
        <begin position="898"/>
        <end position="915"/>
    </location>
</feature>
<keyword evidence="4 10" id="KW-1134">Transmembrane beta strand</keyword>
<dbReference type="GO" id="GO:0015344">
    <property type="term" value="F:siderophore uptake transmembrane transporter activity"/>
    <property type="evidence" value="ECO:0007669"/>
    <property type="project" value="TreeGrafter"/>
</dbReference>
<keyword evidence="9 10" id="KW-0998">Cell outer membrane</keyword>
<dbReference type="Proteomes" id="UP000664405">
    <property type="component" value="Unassembled WGS sequence"/>
</dbReference>
<evidence type="ECO:0000313" key="16">
    <source>
        <dbReference type="Proteomes" id="UP000664405"/>
    </source>
</evidence>
<name>A0A8I1M5A3_9PROT</name>
<keyword evidence="7 12" id="KW-0798">TonB box</keyword>
<keyword evidence="3 10" id="KW-0813">Transport</keyword>
<evidence type="ECO:0000256" key="1">
    <source>
        <dbReference type="ARBA" id="ARBA00004571"/>
    </source>
</evidence>
<comment type="subcellular location">
    <subcellularLocation>
        <location evidence="1 10">Cell outer membrane</location>
        <topology evidence="1 10">Multi-pass membrane protein</topology>
    </subcellularLocation>
</comment>
<keyword evidence="5 10" id="KW-0812">Transmembrane</keyword>
<evidence type="ECO:0000256" key="12">
    <source>
        <dbReference type="RuleBase" id="RU003357"/>
    </source>
</evidence>
<keyword evidence="15" id="KW-0675">Receptor</keyword>
<reference evidence="15" key="1">
    <citation type="submission" date="2020-12" db="EMBL/GenBank/DDBJ databases">
        <title>Oil enriched cultivation method for isolating marine PHA-producing bacteria.</title>
        <authorList>
            <person name="Zheng W."/>
            <person name="Yu S."/>
            <person name="Huang Y."/>
        </authorList>
    </citation>
    <scope>NUCLEOTIDE SEQUENCE</scope>
    <source>
        <strain evidence="15">SY-2-3</strain>
    </source>
</reference>
<dbReference type="PANTHER" id="PTHR30069:SF41">
    <property type="entry name" value="HEME_HEMOPEXIN UTILIZATION PROTEIN C"/>
    <property type="match status" value="1"/>
</dbReference>
<evidence type="ECO:0000259" key="13">
    <source>
        <dbReference type="Pfam" id="PF00593"/>
    </source>
</evidence>
<evidence type="ECO:0000256" key="10">
    <source>
        <dbReference type="PROSITE-ProRule" id="PRU01360"/>
    </source>
</evidence>
<dbReference type="Gene3D" id="3.55.50.30">
    <property type="match status" value="1"/>
</dbReference>
<dbReference type="SUPFAM" id="SSF56935">
    <property type="entry name" value="Porins"/>
    <property type="match status" value="1"/>
</dbReference>
<dbReference type="GO" id="GO:0015232">
    <property type="term" value="F:heme transmembrane transporter activity"/>
    <property type="evidence" value="ECO:0007669"/>
    <property type="project" value="InterPro"/>
</dbReference>
<evidence type="ECO:0000256" key="8">
    <source>
        <dbReference type="ARBA" id="ARBA00023136"/>
    </source>
</evidence>
<dbReference type="InterPro" id="IPR036942">
    <property type="entry name" value="Beta-barrel_TonB_sf"/>
</dbReference>
<feature type="domain" description="TonB-dependent receptor plug" evidence="14">
    <location>
        <begin position="179"/>
        <end position="285"/>
    </location>
</feature>
<dbReference type="InterPro" id="IPR010917">
    <property type="entry name" value="TonB_rcpt_CS"/>
</dbReference>
<dbReference type="EMBL" id="JAEKJW010000001">
    <property type="protein sequence ID" value="MBN8195169.1"/>
    <property type="molecule type" value="Genomic_DNA"/>
</dbReference>
<feature type="domain" description="TonB-dependent receptor-like beta-barrel" evidence="13">
    <location>
        <begin position="392"/>
        <end position="885"/>
    </location>
</feature>